<gene>
    <name evidence="7" type="ordered locus">Tter_1365</name>
</gene>
<dbReference type="eggNOG" id="COG0142">
    <property type="taxonomic scope" value="Bacteria"/>
</dbReference>
<dbReference type="PANTHER" id="PTHR12001:SF69">
    <property type="entry name" value="ALL TRANS-POLYPRENYL-DIPHOSPHATE SYNTHASE PDSS1"/>
    <property type="match status" value="1"/>
</dbReference>
<reference evidence="8" key="1">
    <citation type="journal article" date="2010" name="Stand. Genomic Sci.">
        <title>Complete genome sequence of 'Thermobaculum terrenum' type strain (YNP1).</title>
        <authorList>
            <person name="Kiss H."/>
            <person name="Cleland D."/>
            <person name="Lapidus A."/>
            <person name="Lucas S."/>
            <person name="Glavina Del Rio T."/>
            <person name="Nolan M."/>
            <person name="Tice H."/>
            <person name="Han C."/>
            <person name="Goodwin L."/>
            <person name="Pitluck S."/>
            <person name="Liolios K."/>
            <person name="Ivanova N."/>
            <person name="Mavromatis K."/>
            <person name="Ovchinnikova G."/>
            <person name="Pati A."/>
            <person name="Chen A."/>
            <person name="Palaniappan K."/>
            <person name="Land M."/>
            <person name="Hauser L."/>
            <person name="Chang Y."/>
            <person name="Jeffries C."/>
            <person name="Lu M."/>
            <person name="Brettin T."/>
            <person name="Detter J."/>
            <person name="Goker M."/>
            <person name="Tindall B."/>
            <person name="Beck B."/>
            <person name="McDermott T."/>
            <person name="Woyke T."/>
            <person name="Bristow J."/>
            <person name="Eisen J."/>
            <person name="Markowitz V."/>
            <person name="Hugenholtz P."/>
            <person name="Kyrpides N."/>
            <person name="Klenk H."/>
            <person name="Cheng J."/>
        </authorList>
    </citation>
    <scope>NUCLEOTIDE SEQUENCE [LARGE SCALE GENOMIC DNA]</scope>
    <source>
        <strain evidence="8">ATCC BAA-798 / YNP1</strain>
    </source>
</reference>
<keyword evidence="3 6" id="KW-0808">Transferase</keyword>
<accession>D1CBV7</accession>
<dbReference type="CDD" id="cd00685">
    <property type="entry name" value="Trans_IPPS_HT"/>
    <property type="match status" value="1"/>
</dbReference>
<dbReference type="SUPFAM" id="SSF48576">
    <property type="entry name" value="Terpenoid synthases"/>
    <property type="match status" value="1"/>
</dbReference>
<keyword evidence="5" id="KW-0460">Magnesium</keyword>
<evidence type="ECO:0000256" key="2">
    <source>
        <dbReference type="ARBA" id="ARBA00006706"/>
    </source>
</evidence>
<dbReference type="HOGENOM" id="CLU_014015_2_0_0"/>
<dbReference type="EMBL" id="CP001825">
    <property type="protein sequence ID" value="ACZ42272.1"/>
    <property type="molecule type" value="Genomic_DNA"/>
</dbReference>
<dbReference type="InterPro" id="IPR008949">
    <property type="entry name" value="Isoprenoid_synthase_dom_sf"/>
</dbReference>
<name>D1CBV7_THET1</name>
<dbReference type="GO" id="GO:0004659">
    <property type="term" value="F:prenyltransferase activity"/>
    <property type="evidence" value="ECO:0007669"/>
    <property type="project" value="InterPro"/>
</dbReference>
<evidence type="ECO:0000313" key="7">
    <source>
        <dbReference type="EMBL" id="ACZ42272.1"/>
    </source>
</evidence>
<dbReference type="GO" id="GO:0008299">
    <property type="term" value="P:isoprenoid biosynthetic process"/>
    <property type="evidence" value="ECO:0007669"/>
    <property type="project" value="InterPro"/>
</dbReference>
<organism evidence="7 8">
    <name type="scientific">Thermobaculum terrenum (strain ATCC BAA-798 / CCMEE 7001 / YNP1)</name>
    <dbReference type="NCBI Taxonomy" id="525904"/>
    <lineage>
        <taxon>Bacteria</taxon>
        <taxon>Bacillati</taxon>
        <taxon>Chloroflexota</taxon>
        <taxon>Chloroflexia</taxon>
        <taxon>Candidatus Thermobaculales</taxon>
        <taxon>Candidatus Thermobaculaceae</taxon>
        <taxon>Thermobaculum</taxon>
    </lineage>
</organism>
<dbReference type="AlphaFoldDB" id="D1CBV7"/>
<keyword evidence="4" id="KW-0479">Metal-binding</keyword>
<dbReference type="PANTHER" id="PTHR12001">
    <property type="entry name" value="GERANYLGERANYL PYROPHOSPHATE SYNTHASE"/>
    <property type="match status" value="1"/>
</dbReference>
<comment type="similarity">
    <text evidence="2 6">Belongs to the FPP/GGPP synthase family.</text>
</comment>
<evidence type="ECO:0000256" key="6">
    <source>
        <dbReference type="RuleBase" id="RU004466"/>
    </source>
</evidence>
<sequence length="322" mass="34732">MTTLTSFGIISSELRQVEQKLLESVPEEIPELASVVRSLILAGGKRLRPALVFLSGSINSPDHEKLLNAAVAVELLHTATLIHDDTIDQADVRRGIATANSIFGPGVVILLGDFLFAKAAHYAAMTSDPEAIDLFAKVLMVIVDGELRQSLGKHNGVPSEEEYYRRIYAKTAALFECCTETGAILSKAPEPHRRALTTYGKKLGLAFQIIDDLLDFTSTEQIGKPAGNDIRQGTITLPVILFLQSAAVGDPRAEHVKAVISGLSKDYDGAIDIIKSSGALEKARDKAAALIEEAKAALLVLPNSDSREAMMEIAQFTLERTL</sequence>
<dbReference type="PROSITE" id="PS00723">
    <property type="entry name" value="POLYPRENYL_SYNTHASE_1"/>
    <property type="match status" value="1"/>
</dbReference>
<dbReference type="Pfam" id="PF00348">
    <property type="entry name" value="polyprenyl_synt"/>
    <property type="match status" value="1"/>
</dbReference>
<dbReference type="KEGG" id="ttr:Tter_1365"/>
<dbReference type="STRING" id="525904.Tter_1365"/>
<proteinExistence type="inferred from homology"/>
<dbReference type="SFLD" id="SFLDS00005">
    <property type="entry name" value="Isoprenoid_Synthase_Type_I"/>
    <property type="match status" value="1"/>
</dbReference>
<evidence type="ECO:0000256" key="1">
    <source>
        <dbReference type="ARBA" id="ARBA00001946"/>
    </source>
</evidence>
<dbReference type="Gene3D" id="1.10.600.10">
    <property type="entry name" value="Farnesyl Diphosphate Synthase"/>
    <property type="match status" value="1"/>
</dbReference>
<evidence type="ECO:0000313" key="8">
    <source>
        <dbReference type="Proteomes" id="UP000000323"/>
    </source>
</evidence>
<protein>
    <submittedName>
        <fullName evidence="7">Polyprenyl synthetase</fullName>
    </submittedName>
</protein>
<comment type="cofactor">
    <cofactor evidence="1">
        <name>Mg(2+)</name>
        <dbReference type="ChEBI" id="CHEBI:18420"/>
    </cofactor>
</comment>
<dbReference type="Proteomes" id="UP000000323">
    <property type="component" value="Chromosome 1"/>
</dbReference>
<evidence type="ECO:0000256" key="3">
    <source>
        <dbReference type="ARBA" id="ARBA00022679"/>
    </source>
</evidence>
<dbReference type="GO" id="GO:0046872">
    <property type="term" value="F:metal ion binding"/>
    <property type="evidence" value="ECO:0007669"/>
    <property type="project" value="UniProtKB-KW"/>
</dbReference>
<dbReference type="RefSeq" id="WP_012875307.1">
    <property type="nucleotide sequence ID" value="NC_013525.1"/>
</dbReference>
<dbReference type="PROSITE" id="PS00444">
    <property type="entry name" value="POLYPRENYL_SYNTHASE_2"/>
    <property type="match status" value="1"/>
</dbReference>
<dbReference type="InterPro" id="IPR000092">
    <property type="entry name" value="Polyprenyl_synt"/>
</dbReference>
<evidence type="ECO:0000256" key="5">
    <source>
        <dbReference type="ARBA" id="ARBA00022842"/>
    </source>
</evidence>
<evidence type="ECO:0000256" key="4">
    <source>
        <dbReference type="ARBA" id="ARBA00022723"/>
    </source>
</evidence>
<dbReference type="InterPro" id="IPR033749">
    <property type="entry name" value="Polyprenyl_synt_CS"/>
</dbReference>
<keyword evidence="8" id="KW-1185">Reference proteome</keyword>